<accession>A0ABP7G2T8</accession>
<evidence type="ECO:0000313" key="1">
    <source>
        <dbReference type="EMBL" id="GAA3750632.1"/>
    </source>
</evidence>
<organism evidence="1 2">
    <name type="scientific">Salinactinospora qingdaonensis</name>
    <dbReference type="NCBI Taxonomy" id="702744"/>
    <lineage>
        <taxon>Bacteria</taxon>
        <taxon>Bacillati</taxon>
        <taxon>Actinomycetota</taxon>
        <taxon>Actinomycetes</taxon>
        <taxon>Streptosporangiales</taxon>
        <taxon>Nocardiopsidaceae</taxon>
        <taxon>Salinactinospora</taxon>
    </lineage>
</organism>
<protein>
    <submittedName>
        <fullName evidence="1">Uncharacterized protein</fullName>
    </submittedName>
</protein>
<proteinExistence type="predicted"/>
<keyword evidence="2" id="KW-1185">Reference proteome</keyword>
<gene>
    <name evidence="1" type="ORF">GCM10022402_32240</name>
</gene>
<reference evidence="2" key="1">
    <citation type="journal article" date="2019" name="Int. J. Syst. Evol. Microbiol.">
        <title>The Global Catalogue of Microorganisms (GCM) 10K type strain sequencing project: providing services to taxonomists for standard genome sequencing and annotation.</title>
        <authorList>
            <consortium name="The Broad Institute Genomics Platform"/>
            <consortium name="The Broad Institute Genome Sequencing Center for Infectious Disease"/>
            <person name="Wu L."/>
            <person name="Ma J."/>
        </authorList>
    </citation>
    <scope>NUCLEOTIDE SEQUENCE [LARGE SCALE GENOMIC DNA]</scope>
    <source>
        <strain evidence="2">JCM 17137</strain>
    </source>
</reference>
<sequence>MEPLGGTGLERIRWNSGTLVAGPSAPSSAPWCIGSYLQLRRIVPKMVRLTCFLDWQAPLVPDR</sequence>
<evidence type="ECO:0000313" key="2">
    <source>
        <dbReference type="Proteomes" id="UP001500908"/>
    </source>
</evidence>
<dbReference type="Proteomes" id="UP001500908">
    <property type="component" value="Unassembled WGS sequence"/>
</dbReference>
<dbReference type="EMBL" id="BAABDD010000015">
    <property type="protein sequence ID" value="GAA3750632.1"/>
    <property type="molecule type" value="Genomic_DNA"/>
</dbReference>
<name>A0ABP7G2T8_9ACTN</name>
<comment type="caution">
    <text evidence="1">The sequence shown here is derived from an EMBL/GenBank/DDBJ whole genome shotgun (WGS) entry which is preliminary data.</text>
</comment>